<organism evidence="1 2">
    <name type="scientific">Suillus luteus UH-Slu-Lm8-n1</name>
    <dbReference type="NCBI Taxonomy" id="930992"/>
    <lineage>
        <taxon>Eukaryota</taxon>
        <taxon>Fungi</taxon>
        <taxon>Dikarya</taxon>
        <taxon>Basidiomycota</taxon>
        <taxon>Agaricomycotina</taxon>
        <taxon>Agaricomycetes</taxon>
        <taxon>Agaricomycetidae</taxon>
        <taxon>Boletales</taxon>
        <taxon>Suillineae</taxon>
        <taxon>Suillaceae</taxon>
        <taxon>Suillus</taxon>
    </lineage>
</organism>
<dbReference type="OrthoDB" id="2671355at2759"/>
<dbReference type="InParanoid" id="A0A0C9Z6E6"/>
<evidence type="ECO:0000313" key="1">
    <source>
        <dbReference type="EMBL" id="KIK33045.1"/>
    </source>
</evidence>
<accession>A0A0C9Z6E6</accession>
<dbReference type="HOGENOM" id="CLU_3093276_0_0_1"/>
<sequence length="52" mass="5633">MQACLEGLTALHSTIAKAEGSLNPGVTRRMIGVPKRESDTILNVLFHQIAEN</sequence>
<dbReference type="Proteomes" id="UP000054485">
    <property type="component" value="Unassembled WGS sequence"/>
</dbReference>
<name>A0A0C9Z6E6_9AGAM</name>
<keyword evidence="2" id="KW-1185">Reference proteome</keyword>
<dbReference type="STRING" id="930992.A0A0C9Z6E6"/>
<dbReference type="AlphaFoldDB" id="A0A0C9Z6E6"/>
<gene>
    <name evidence="1" type="ORF">CY34DRAFT_813879</name>
</gene>
<feature type="non-terminal residue" evidence="1">
    <location>
        <position position="52"/>
    </location>
</feature>
<protein>
    <submittedName>
        <fullName evidence="1">Uncharacterized protein</fullName>
    </submittedName>
</protein>
<proteinExistence type="predicted"/>
<dbReference type="EMBL" id="KN836043">
    <property type="protein sequence ID" value="KIK33045.1"/>
    <property type="molecule type" value="Genomic_DNA"/>
</dbReference>
<reference evidence="2" key="2">
    <citation type="submission" date="2015-01" db="EMBL/GenBank/DDBJ databases">
        <title>Evolutionary Origins and Diversification of the Mycorrhizal Mutualists.</title>
        <authorList>
            <consortium name="DOE Joint Genome Institute"/>
            <consortium name="Mycorrhizal Genomics Consortium"/>
            <person name="Kohler A."/>
            <person name="Kuo A."/>
            <person name="Nagy L.G."/>
            <person name="Floudas D."/>
            <person name="Copeland A."/>
            <person name="Barry K.W."/>
            <person name="Cichocki N."/>
            <person name="Veneault-Fourrey C."/>
            <person name="LaButti K."/>
            <person name="Lindquist E.A."/>
            <person name="Lipzen A."/>
            <person name="Lundell T."/>
            <person name="Morin E."/>
            <person name="Murat C."/>
            <person name="Riley R."/>
            <person name="Ohm R."/>
            <person name="Sun H."/>
            <person name="Tunlid A."/>
            <person name="Henrissat B."/>
            <person name="Grigoriev I.V."/>
            <person name="Hibbett D.S."/>
            <person name="Martin F."/>
        </authorList>
    </citation>
    <scope>NUCLEOTIDE SEQUENCE [LARGE SCALE GENOMIC DNA]</scope>
    <source>
        <strain evidence="2">UH-Slu-Lm8-n1</strain>
    </source>
</reference>
<evidence type="ECO:0000313" key="2">
    <source>
        <dbReference type="Proteomes" id="UP000054485"/>
    </source>
</evidence>
<reference evidence="1 2" key="1">
    <citation type="submission" date="2014-04" db="EMBL/GenBank/DDBJ databases">
        <authorList>
            <consortium name="DOE Joint Genome Institute"/>
            <person name="Kuo A."/>
            <person name="Ruytinx J."/>
            <person name="Rineau F."/>
            <person name="Colpaert J."/>
            <person name="Kohler A."/>
            <person name="Nagy L.G."/>
            <person name="Floudas D."/>
            <person name="Copeland A."/>
            <person name="Barry K.W."/>
            <person name="Cichocki N."/>
            <person name="Veneault-Fourrey C."/>
            <person name="LaButti K."/>
            <person name="Lindquist E.A."/>
            <person name="Lipzen A."/>
            <person name="Lundell T."/>
            <person name="Morin E."/>
            <person name="Murat C."/>
            <person name="Sun H."/>
            <person name="Tunlid A."/>
            <person name="Henrissat B."/>
            <person name="Grigoriev I.V."/>
            <person name="Hibbett D.S."/>
            <person name="Martin F."/>
            <person name="Nordberg H.P."/>
            <person name="Cantor M.N."/>
            <person name="Hua S.X."/>
        </authorList>
    </citation>
    <scope>NUCLEOTIDE SEQUENCE [LARGE SCALE GENOMIC DNA]</scope>
    <source>
        <strain evidence="1 2">UH-Slu-Lm8-n1</strain>
    </source>
</reference>